<protein>
    <submittedName>
        <fullName evidence="2">Uncharacterized protein</fullName>
    </submittedName>
</protein>
<proteinExistence type="predicted"/>
<dbReference type="EMBL" id="JABCKI010005917">
    <property type="protein sequence ID" value="KAG5636563.1"/>
    <property type="molecule type" value="Genomic_DNA"/>
</dbReference>
<dbReference type="Proteomes" id="UP000717328">
    <property type="component" value="Unassembled WGS sequence"/>
</dbReference>
<dbReference type="OrthoDB" id="4023585at2759"/>
<feature type="compositionally biased region" description="Basic and acidic residues" evidence="1">
    <location>
        <begin position="76"/>
        <end position="89"/>
    </location>
</feature>
<feature type="region of interest" description="Disordered" evidence="1">
    <location>
        <begin position="61"/>
        <end position="89"/>
    </location>
</feature>
<comment type="caution">
    <text evidence="2">The sequence shown here is derived from an EMBL/GenBank/DDBJ whole genome shotgun (WGS) entry which is preliminary data.</text>
</comment>
<dbReference type="AlphaFoldDB" id="A0A9P7FQZ7"/>
<evidence type="ECO:0000256" key="1">
    <source>
        <dbReference type="SAM" id="MobiDB-lite"/>
    </source>
</evidence>
<accession>A0A9P7FQZ7</accession>
<evidence type="ECO:0000313" key="3">
    <source>
        <dbReference type="Proteomes" id="UP000717328"/>
    </source>
</evidence>
<organism evidence="2 3">
    <name type="scientific">Sphagnurus paluster</name>
    <dbReference type="NCBI Taxonomy" id="117069"/>
    <lineage>
        <taxon>Eukaryota</taxon>
        <taxon>Fungi</taxon>
        <taxon>Dikarya</taxon>
        <taxon>Basidiomycota</taxon>
        <taxon>Agaricomycotina</taxon>
        <taxon>Agaricomycetes</taxon>
        <taxon>Agaricomycetidae</taxon>
        <taxon>Agaricales</taxon>
        <taxon>Tricholomatineae</taxon>
        <taxon>Lyophyllaceae</taxon>
        <taxon>Sphagnurus</taxon>
    </lineage>
</organism>
<sequence length="114" mass="12196">MINIIATSAVVRPSIVRASLVNIRGLHSTPVAAKNVTEKVSEVAEKVNKKVGQGLASAIETGENATRATKESLGSAKEDSKEKLDHASKVAGEKTNQVFRLLVCGWELAEKNDR</sequence>
<name>A0A9P7FQZ7_9AGAR</name>
<reference evidence="2" key="1">
    <citation type="submission" date="2021-02" db="EMBL/GenBank/DDBJ databases">
        <authorList>
            <person name="Nieuwenhuis M."/>
            <person name="Van De Peppel L.J.J."/>
        </authorList>
    </citation>
    <scope>NUCLEOTIDE SEQUENCE</scope>
    <source>
        <strain evidence="2">D49</strain>
    </source>
</reference>
<reference evidence="2" key="2">
    <citation type="submission" date="2021-10" db="EMBL/GenBank/DDBJ databases">
        <title>Phylogenomics reveals ancestral predisposition of the termite-cultivated fungus Termitomyces towards a domesticated lifestyle.</title>
        <authorList>
            <person name="Auxier B."/>
            <person name="Grum-Grzhimaylo A."/>
            <person name="Cardenas M.E."/>
            <person name="Lodge J.D."/>
            <person name="Laessoe T."/>
            <person name="Pedersen O."/>
            <person name="Smith M.E."/>
            <person name="Kuyper T.W."/>
            <person name="Franco-Molano E.A."/>
            <person name="Baroni T.J."/>
            <person name="Aanen D.K."/>
        </authorList>
    </citation>
    <scope>NUCLEOTIDE SEQUENCE</scope>
    <source>
        <strain evidence="2">D49</strain>
    </source>
</reference>
<keyword evidence="3" id="KW-1185">Reference proteome</keyword>
<gene>
    <name evidence="2" type="ORF">H0H81_007615</name>
</gene>
<evidence type="ECO:0000313" key="2">
    <source>
        <dbReference type="EMBL" id="KAG5636563.1"/>
    </source>
</evidence>